<feature type="compositionally biased region" description="Basic and acidic residues" evidence="1">
    <location>
        <begin position="94"/>
        <end position="104"/>
    </location>
</feature>
<dbReference type="GeneID" id="108886172"/>
<evidence type="ECO:0000313" key="5">
    <source>
        <dbReference type="RefSeq" id="XP_050929823.1"/>
    </source>
</evidence>
<evidence type="ECO:0000259" key="2">
    <source>
        <dbReference type="Pfam" id="PF00350"/>
    </source>
</evidence>
<evidence type="ECO:0000256" key="1">
    <source>
        <dbReference type="SAM" id="MobiDB-lite"/>
    </source>
</evidence>
<dbReference type="RefSeq" id="XP_050929824.1">
    <property type="nucleotide sequence ID" value="XM_051073867.1"/>
</dbReference>
<dbReference type="SUPFAM" id="SSF52540">
    <property type="entry name" value="P-loop containing nucleoside triphosphate hydrolases"/>
    <property type="match status" value="1"/>
</dbReference>
<dbReference type="InterPro" id="IPR027417">
    <property type="entry name" value="P-loop_NTPase"/>
</dbReference>
<dbReference type="InterPro" id="IPR045063">
    <property type="entry name" value="Dynamin_N"/>
</dbReference>
<dbReference type="PANTHER" id="PTHR47308:SF1">
    <property type="entry name" value="NUCLEAR GTPASE SLIP-GC"/>
    <property type="match status" value="1"/>
</dbReference>
<feature type="region of interest" description="Disordered" evidence="1">
    <location>
        <begin position="67"/>
        <end position="124"/>
    </location>
</feature>
<dbReference type="Proteomes" id="UP000694890">
    <property type="component" value="Linkage group LG11"/>
</dbReference>
<dbReference type="Pfam" id="PF00350">
    <property type="entry name" value="Dynamin_N"/>
    <property type="match status" value="1"/>
</dbReference>
<dbReference type="InterPro" id="IPR013761">
    <property type="entry name" value="SAM/pointed_sf"/>
</dbReference>
<dbReference type="Gene3D" id="1.10.150.50">
    <property type="entry name" value="Transcription Factor, Ets-1"/>
    <property type="match status" value="1"/>
</dbReference>
<accession>A0AAJ8BB76</accession>
<proteinExistence type="predicted"/>
<protein>
    <submittedName>
        <fullName evidence="5">Nuclear GTPase SLIP-GC isoform X1</fullName>
    </submittedName>
    <submittedName>
        <fullName evidence="6">Nuclear GTPase SLIP-GC isoform X2</fullName>
    </submittedName>
    <submittedName>
        <fullName evidence="7">Nuclear GTPase SLIP-GC isoform X4</fullName>
    </submittedName>
    <submittedName>
        <fullName evidence="4">Nuclear GTPase SLIP-GC isoform X5</fullName>
    </submittedName>
</protein>
<evidence type="ECO:0000313" key="7">
    <source>
        <dbReference type="RefSeq" id="XP_050929826.1"/>
    </source>
</evidence>
<dbReference type="AlphaFoldDB" id="A0AAJ8BB76"/>
<dbReference type="GO" id="GO:0003924">
    <property type="term" value="F:GTPase activity"/>
    <property type="evidence" value="ECO:0007669"/>
    <property type="project" value="TreeGrafter"/>
</dbReference>
<gene>
    <name evidence="4 5 6 7" type="primary">LOC108886172</name>
</gene>
<dbReference type="RefSeq" id="XP_050929826.1">
    <property type="nucleotide sequence ID" value="XM_051073869.1"/>
</dbReference>
<dbReference type="PANTHER" id="PTHR47308">
    <property type="entry name" value="NUCLEAR GTPASE SLIP-GC"/>
    <property type="match status" value="1"/>
</dbReference>
<dbReference type="RefSeq" id="XP_018536383.1">
    <property type="nucleotide sequence ID" value="XM_018680867.2"/>
</dbReference>
<organism evidence="3 5">
    <name type="scientific">Lates calcarifer</name>
    <name type="common">Barramundi</name>
    <name type="synonym">Holocentrus calcarifer</name>
    <dbReference type="NCBI Taxonomy" id="8187"/>
    <lineage>
        <taxon>Eukaryota</taxon>
        <taxon>Metazoa</taxon>
        <taxon>Chordata</taxon>
        <taxon>Craniata</taxon>
        <taxon>Vertebrata</taxon>
        <taxon>Euteleostomi</taxon>
        <taxon>Actinopterygii</taxon>
        <taxon>Neopterygii</taxon>
        <taxon>Teleostei</taxon>
        <taxon>Neoteleostei</taxon>
        <taxon>Acanthomorphata</taxon>
        <taxon>Carangaria</taxon>
        <taxon>Carangaria incertae sedis</taxon>
        <taxon>Centropomidae</taxon>
        <taxon>Lates</taxon>
    </lineage>
</organism>
<sequence length="833" mass="95659">MDEFVRNRLTEWGLSEWIPRFEDEGVDKESLFCLRDCVIDKLITKVGPAEKFRMRLKLLMEEHNTTNQETADVSAHDHEEAGDCIQVIPSTSDTSDKGKRKLDPQGESSKWKSPARKRPHDAMPGSFTDEFILSDVKTIMTYVENKLCNEDNTKLNAFLKTKISDLKIDKRELVGVFGKTGAGKSSLINAVIGEKNLLPSGSVSACTTVMIKVEANMHNPKYEAEIEFITKEEWREELWYLYHTPRENACQEKENDDDDHDTDEKLSALYGEEWRDVSLENLMDSKYFRDIKEFLDSKKKILTCESAEELSEKIVKYTRSDSKVGDGKKVTRQYWPLVKCVTVRVPNNDFLQHVTLVDLPGSGDRNKSRDKMWKGIVGSCSTVWIVTDINRAAAEKEPWEILENASSIMGNGGECQHIHFICTKSDLIEDWCDHSADAVTALIINRNSEAKETVIREFRKQSQIKKHFSEDCFTVFTVSSKEFLKGKYLTSEDTEIPQLQEFLQDLNDCHSETLNYVSGAYGILSLIQGARCREEAGIKTDVCAKLEATMKHELDRVRKPMEEAYEAFEKCLVEGVEKSKRSCEGNLKSILHPKNKSNAAFHRTLRCIVEKKGTHKPKKGKQININMKLSSRLTNSIDENFRRTFPNVAKCGPFNGVITTFSLDTQKLIPKYKDVELQLIFLQTEEEKIKTRVNKIIQESKKTIYNSLTETIEKEMQDCYKKAAKFTGQDTLKNMRDTIEKHVHDSKDTMFDMAKNEMLRQLDELKTFILEELERTLKGSIELSLKTDHHSIPDFSLELGMVKRYYDELKSCMDEEMSSVSSCTESMTWEQVF</sequence>
<dbReference type="InterPro" id="IPR053082">
    <property type="entry name" value="Nuclear_GTPase_SLIP-GC"/>
</dbReference>
<reference evidence="4 5" key="1">
    <citation type="submission" date="2025-04" db="UniProtKB">
        <authorList>
            <consortium name="RefSeq"/>
        </authorList>
    </citation>
    <scope>IDENTIFICATION</scope>
    <source>
        <tissue evidence="4 5">Brain</tissue>
    </source>
</reference>
<dbReference type="KEGG" id="lcf:108886172"/>
<evidence type="ECO:0000313" key="3">
    <source>
        <dbReference type="Proteomes" id="UP000694890"/>
    </source>
</evidence>
<dbReference type="RefSeq" id="XP_050929823.1">
    <property type="nucleotide sequence ID" value="XM_051073866.1"/>
</dbReference>
<name>A0AAJ8BB76_LATCA</name>
<evidence type="ECO:0000313" key="4">
    <source>
        <dbReference type="RefSeq" id="XP_018536383.1"/>
    </source>
</evidence>
<dbReference type="Gene3D" id="3.40.50.300">
    <property type="entry name" value="P-loop containing nucleotide triphosphate hydrolases"/>
    <property type="match status" value="1"/>
</dbReference>
<feature type="domain" description="Dynamin N-terminal" evidence="2">
    <location>
        <begin position="174"/>
        <end position="398"/>
    </location>
</feature>
<evidence type="ECO:0000313" key="6">
    <source>
        <dbReference type="RefSeq" id="XP_050929824.1"/>
    </source>
</evidence>